<accession>A0A840CRW8</accession>
<sequence>MKVRKKQNQKSLSMDDYIKAARKGNRLGEQELLGPGFHSVSRVHQSKKLYTRKRKHKGEE</sequence>
<keyword evidence="3" id="KW-1185">Reference proteome</keyword>
<dbReference type="RefSeq" id="WP_044164271.1">
    <property type="nucleotide sequence ID" value="NZ_JACIER010000002.1"/>
</dbReference>
<evidence type="ECO:0000313" key="3">
    <source>
        <dbReference type="Proteomes" id="UP000560658"/>
    </source>
</evidence>
<reference evidence="2" key="1">
    <citation type="submission" date="2020-08" db="EMBL/GenBank/DDBJ databases">
        <title>Genomic Encyclopedia of Type Strains, Phase IV (KMG-IV): sequencing the most valuable type-strain genomes for metagenomic binning, comparative biology and taxonomic classification.</title>
        <authorList>
            <person name="Goeker M."/>
        </authorList>
    </citation>
    <scope>NUCLEOTIDE SEQUENCE [LARGE SCALE GENOMIC DNA]</scope>
    <source>
        <strain evidence="2">DSM 105720</strain>
    </source>
</reference>
<dbReference type="AlphaFoldDB" id="A0A840CRW8"/>
<evidence type="ECO:0000256" key="1">
    <source>
        <dbReference type="SAM" id="MobiDB-lite"/>
    </source>
</evidence>
<evidence type="ECO:0000313" key="2">
    <source>
        <dbReference type="EMBL" id="MBB4042757.1"/>
    </source>
</evidence>
<feature type="compositionally biased region" description="Basic residues" evidence="1">
    <location>
        <begin position="44"/>
        <end position="60"/>
    </location>
</feature>
<dbReference type="EMBL" id="JACIER010000002">
    <property type="protein sequence ID" value="MBB4042757.1"/>
    <property type="molecule type" value="Genomic_DNA"/>
</dbReference>
<organism evidence="2 3">
    <name type="scientific">Bacteroides reticulotermitis</name>
    <dbReference type="NCBI Taxonomy" id="1133319"/>
    <lineage>
        <taxon>Bacteria</taxon>
        <taxon>Pseudomonadati</taxon>
        <taxon>Bacteroidota</taxon>
        <taxon>Bacteroidia</taxon>
        <taxon>Bacteroidales</taxon>
        <taxon>Bacteroidaceae</taxon>
        <taxon>Bacteroides</taxon>
    </lineage>
</organism>
<feature type="region of interest" description="Disordered" evidence="1">
    <location>
        <begin position="38"/>
        <end position="60"/>
    </location>
</feature>
<dbReference type="Proteomes" id="UP000560658">
    <property type="component" value="Unassembled WGS sequence"/>
</dbReference>
<gene>
    <name evidence="2" type="ORF">GGR06_000522</name>
</gene>
<proteinExistence type="predicted"/>
<protein>
    <submittedName>
        <fullName evidence="2">Uncharacterized protein</fullName>
    </submittedName>
</protein>
<comment type="caution">
    <text evidence="2">The sequence shown here is derived from an EMBL/GenBank/DDBJ whole genome shotgun (WGS) entry which is preliminary data.</text>
</comment>
<name>A0A840CRW8_9BACE</name>